<gene>
    <name evidence="2" type="ORF">CQU01_00460</name>
</gene>
<feature type="transmembrane region" description="Helical" evidence="1">
    <location>
        <begin position="21"/>
        <end position="38"/>
    </location>
</feature>
<keyword evidence="1" id="KW-0472">Membrane</keyword>
<reference evidence="2 3" key="1">
    <citation type="submission" date="2019-07" db="EMBL/GenBank/DDBJ databases">
        <title>Whole genome shotgun sequence of Cerasibacillus quisquiliarum NBRC 102429.</title>
        <authorList>
            <person name="Hosoyama A."/>
            <person name="Uohara A."/>
            <person name="Ohji S."/>
            <person name="Ichikawa N."/>
        </authorList>
    </citation>
    <scope>NUCLEOTIDE SEQUENCE [LARGE SCALE GENOMIC DNA]</scope>
    <source>
        <strain evidence="2 3">NBRC 102429</strain>
    </source>
</reference>
<dbReference type="OrthoDB" id="1683959at2"/>
<keyword evidence="1" id="KW-1133">Transmembrane helix</keyword>
<protein>
    <recommendedName>
        <fullName evidence="4">YfzA-like protein</fullName>
    </recommendedName>
</protein>
<proteinExistence type="predicted"/>
<dbReference type="Pfam" id="PF14118">
    <property type="entry name" value="YfzA"/>
    <property type="match status" value="1"/>
</dbReference>
<dbReference type="AlphaFoldDB" id="A0A511UVN2"/>
<accession>A0A511UVN2</accession>
<dbReference type="RefSeq" id="WP_146934152.1">
    <property type="nucleotide sequence ID" value="NZ_BJXW01000001.1"/>
</dbReference>
<dbReference type="Proteomes" id="UP000321491">
    <property type="component" value="Unassembled WGS sequence"/>
</dbReference>
<evidence type="ECO:0000313" key="2">
    <source>
        <dbReference type="EMBL" id="GEN29808.1"/>
    </source>
</evidence>
<name>A0A511UVN2_9BACI</name>
<organism evidence="2 3">
    <name type="scientific">Cerasibacillus quisquiliarum</name>
    <dbReference type="NCBI Taxonomy" id="227865"/>
    <lineage>
        <taxon>Bacteria</taxon>
        <taxon>Bacillati</taxon>
        <taxon>Bacillota</taxon>
        <taxon>Bacilli</taxon>
        <taxon>Bacillales</taxon>
        <taxon>Bacillaceae</taxon>
        <taxon>Cerasibacillus</taxon>
    </lineage>
</organism>
<feature type="transmembrane region" description="Helical" evidence="1">
    <location>
        <begin position="75"/>
        <end position="94"/>
    </location>
</feature>
<keyword evidence="3" id="KW-1185">Reference proteome</keyword>
<dbReference type="InterPro" id="IPR025627">
    <property type="entry name" value="YfzA"/>
</dbReference>
<evidence type="ECO:0000313" key="3">
    <source>
        <dbReference type="Proteomes" id="UP000321491"/>
    </source>
</evidence>
<evidence type="ECO:0008006" key="4">
    <source>
        <dbReference type="Google" id="ProtNLM"/>
    </source>
</evidence>
<evidence type="ECO:0000256" key="1">
    <source>
        <dbReference type="SAM" id="Phobius"/>
    </source>
</evidence>
<keyword evidence="1" id="KW-0812">Transmembrane</keyword>
<sequence>MSEQNSKEHRPDQVRKNRYGWLIYLFAFLILQFVFYLLDDYTGWHIFNLNPFGEKVVSFINPLIGWFQVYDTPQFNVITVVWGFVIMIYGVYTVSKSIKQSIKSP</sequence>
<dbReference type="EMBL" id="BJXW01000001">
    <property type="protein sequence ID" value="GEN29808.1"/>
    <property type="molecule type" value="Genomic_DNA"/>
</dbReference>
<comment type="caution">
    <text evidence="2">The sequence shown here is derived from an EMBL/GenBank/DDBJ whole genome shotgun (WGS) entry which is preliminary data.</text>
</comment>